<evidence type="ECO:0000256" key="1">
    <source>
        <dbReference type="ARBA" id="ARBA00022801"/>
    </source>
</evidence>
<dbReference type="Pfam" id="PF16116">
    <property type="entry name" value="DUF4832"/>
    <property type="match status" value="1"/>
</dbReference>
<dbReference type="SUPFAM" id="SSF51445">
    <property type="entry name" value="(Trans)glycosidases"/>
    <property type="match status" value="1"/>
</dbReference>
<sequence>MIASLCLLLPIEETLAADLVIQPLAKAGPLDNPLKGWCPYTDAGEIHQPYSMVFQYISWRELEPVKGDYRFEEWEKAWDVKAAQGKHIIFRVYVDYPSLPSGLPDWLRKTGVKETAYTEHGGGQSPDYDDPRMIAAMEKLIGALGKRYNKHPRIAFIQLGLLGFWGEWHTWPREKLYASPETEQRIIQAYRKAFPDKSLMVRYASNFAGQQEWIGFHDDMFPQDTDNGEDWSFLAGVRKSNRTENWKVAVVGGEMVPNKARQWIGKDFDTTLTMLSRSHFTWIGPYCPALEKSKSEQYSKNCEELIQKMGYEFQITRLIHPAQLKANQAAQFTLEVKNQGVAPFYYPWSIEWALLDNQGKVVEIQETDWDLRSWQPGSFSEKSDFTFSSPPGSYELAIGIRDPWQDRPAIRFANDLPVNDGWTIISKVTLAD</sequence>
<evidence type="ECO:0008006" key="7">
    <source>
        <dbReference type="Google" id="ProtNLM"/>
    </source>
</evidence>
<dbReference type="GO" id="GO:0009341">
    <property type="term" value="C:beta-galactosidase complex"/>
    <property type="evidence" value="ECO:0007669"/>
    <property type="project" value="InterPro"/>
</dbReference>
<keyword evidence="1" id="KW-0378">Hydrolase</keyword>
<keyword evidence="6" id="KW-1185">Reference proteome</keyword>
<feature type="domain" description="Glycoside hydrolase family 42 N-terminal" evidence="3">
    <location>
        <begin position="54"/>
        <end position="158"/>
    </location>
</feature>
<reference evidence="5 6" key="1">
    <citation type="submission" date="2019-02" db="EMBL/GenBank/DDBJ databases">
        <title>Deep-cultivation of Planctomycetes and their phenomic and genomic characterization uncovers novel biology.</title>
        <authorList>
            <person name="Wiegand S."/>
            <person name="Jogler M."/>
            <person name="Boedeker C."/>
            <person name="Pinto D."/>
            <person name="Vollmers J."/>
            <person name="Rivas-Marin E."/>
            <person name="Kohn T."/>
            <person name="Peeters S.H."/>
            <person name="Heuer A."/>
            <person name="Rast P."/>
            <person name="Oberbeckmann S."/>
            <person name="Bunk B."/>
            <person name="Jeske O."/>
            <person name="Meyerdierks A."/>
            <person name="Storesund J.E."/>
            <person name="Kallscheuer N."/>
            <person name="Luecker S."/>
            <person name="Lage O.M."/>
            <person name="Pohl T."/>
            <person name="Merkel B.J."/>
            <person name="Hornburger P."/>
            <person name="Mueller R.-W."/>
            <person name="Bruemmer F."/>
            <person name="Labrenz M."/>
            <person name="Spormann A.M."/>
            <person name="Op Den Camp H."/>
            <person name="Overmann J."/>
            <person name="Amann R."/>
            <person name="Jetten M.S.M."/>
            <person name="Mascher T."/>
            <person name="Medema M.H."/>
            <person name="Devos D.P."/>
            <person name="Kaster A.-K."/>
            <person name="Ovreas L."/>
            <person name="Rohde M."/>
            <person name="Galperin M.Y."/>
            <person name="Jogler C."/>
        </authorList>
    </citation>
    <scope>NUCLEOTIDE SEQUENCE [LARGE SCALE GENOMIC DNA]</scope>
    <source>
        <strain evidence="5 6">Pan54</strain>
    </source>
</reference>
<dbReference type="Pfam" id="PF02449">
    <property type="entry name" value="Glyco_hydro_42"/>
    <property type="match status" value="1"/>
</dbReference>
<dbReference type="GO" id="GO:0004565">
    <property type="term" value="F:beta-galactosidase activity"/>
    <property type="evidence" value="ECO:0007669"/>
    <property type="project" value="InterPro"/>
</dbReference>
<evidence type="ECO:0000259" key="4">
    <source>
        <dbReference type="Pfam" id="PF16116"/>
    </source>
</evidence>
<dbReference type="Gene3D" id="3.20.20.80">
    <property type="entry name" value="Glycosidases"/>
    <property type="match status" value="1"/>
</dbReference>
<feature type="domain" description="DUF4832" evidence="4">
    <location>
        <begin position="214"/>
        <end position="414"/>
    </location>
</feature>
<dbReference type="InterPro" id="IPR013529">
    <property type="entry name" value="Glyco_hydro_42_N"/>
</dbReference>
<evidence type="ECO:0000313" key="6">
    <source>
        <dbReference type="Proteomes" id="UP000316095"/>
    </source>
</evidence>
<dbReference type="InterPro" id="IPR017853">
    <property type="entry name" value="GH"/>
</dbReference>
<keyword evidence="2" id="KW-0326">Glycosidase</keyword>
<dbReference type="EMBL" id="SJPG01000001">
    <property type="protein sequence ID" value="TWT63519.1"/>
    <property type="molecule type" value="Genomic_DNA"/>
</dbReference>
<comment type="caution">
    <text evidence="5">The sequence shown here is derived from an EMBL/GenBank/DDBJ whole genome shotgun (WGS) entry which is preliminary data.</text>
</comment>
<accession>A0A5C5XLU2</accession>
<evidence type="ECO:0000313" key="5">
    <source>
        <dbReference type="EMBL" id="TWT63519.1"/>
    </source>
</evidence>
<organism evidence="5 6">
    <name type="scientific">Rubinisphaera italica</name>
    <dbReference type="NCBI Taxonomy" id="2527969"/>
    <lineage>
        <taxon>Bacteria</taxon>
        <taxon>Pseudomonadati</taxon>
        <taxon>Planctomycetota</taxon>
        <taxon>Planctomycetia</taxon>
        <taxon>Planctomycetales</taxon>
        <taxon>Planctomycetaceae</taxon>
        <taxon>Rubinisphaera</taxon>
    </lineage>
</organism>
<gene>
    <name evidence="5" type="ORF">Pan54_42720</name>
</gene>
<proteinExistence type="predicted"/>
<dbReference type="Proteomes" id="UP000316095">
    <property type="component" value="Unassembled WGS sequence"/>
</dbReference>
<dbReference type="InterPro" id="IPR032267">
    <property type="entry name" value="DUF4832"/>
</dbReference>
<dbReference type="GO" id="GO:0005975">
    <property type="term" value="P:carbohydrate metabolic process"/>
    <property type="evidence" value="ECO:0007669"/>
    <property type="project" value="InterPro"/>
</dbReference>
<evidence type="ECO:0000259" key="3">
    <source>
        <dbReference type="Pfam" id="PF02449"/>
    </source>
</evidence>
<name>A0A5C5XLU2_9PLAN</name>
<evidence type="ECO:0000256" key="2">
    <source>
        <dbReference type="ARBA" id="ARBA00023295"/>
    </source>
</evidence>
<protein>
    <recommendedName>
        <fullName evidence="7">DUF4832 domain-containing protein</fullName>
    </recommendedName>
</protein>
<dbReference type="AlphaFoldDB" id="A0A5C5XLU2"/>